<comment type="caution">
    <text evidence="1">The sequence shown here is derived from an EMBL/GenBank/DDBJ whole genome shotgun (WGS) entry which is preliminary data.</text>
</comment>
<sequence>MNANINYDEIPDTGAVQEDLLTALSGQHVTVHTSEEPDFDYMENEDVAFVVKNPHNDEDLLIELGGEFSLFFGLWHGQYKAEEQDYDRMKQDIAALLAGNAGVLSLYAEDHWLGSALCPEKVSADADVEKLLERCWQKQEPKEKLLAQGGRVELLYWDPADNKSFAIPAKG</sequence>
<organism evidence="1 2">
    <name type="scientific">Faecalibacterium langellae</name>
    <dbReference type="NCBI Taxonomy" id="3435293"/>
    <lineage>
        <taxon>Bacteria</taxon>
        <taxon>Bacillati</taxon>
        <taxon>Bacillota</taxon>
        <taxon>Clostridia</taxon>
        <taxon>Eubacteriales</taxon>
        <taxon>Oscillospiraceae</taxon>
        <taxon>Faecalibacterium</taxon>
    </lineage>
</organism>
<proteinExistence type="predicted"/>
<gene>
    <name evidence="1" type="ORF">CGS49_06835</name>
</gene>
<dbReference type="EMBL" id="NMTR01000016">
    <property type="protein sequence ID" value="PDX61341.1"/>
    <property type="molecule type" value="Genomic_DNA"/>
</dbReference>
<evidence type="ECO:0000313" key="2">
    <source>
        <dbReference type="Proteomes" id="UP000220959"/>
    </source>
</evidence>
<evidence type="ECO:0000313" key="1">
    <source>
        <dbReference type="EMBL" id="PDX61341.1"/>
    </source>
</evidence>
<protein>
    <submittedName>
        <fullName evidence="1">Uncharacterized protein</fullName>
    </submittedName>
</protein>
<accession>A0ACC9CZT0</accession>
<name>A0ACC9CZT0_9FIRM</name>
<reference evidence="1 2" key="1">
    <citation type="journal article" date="2017" name="Front. Microbiol.">
        <title>New Insights into the Diversity of the Genus Faecalibacterium.</title>
        <authorList>
            <person name="Benevides L."/>
            <person name="Burman S."/>
            <person name="Martin R."/>
            <person name="Robert V."/>
            <person name="Thomas M."/>
            <person name="Miquel S."/>
            <person name="Chain F."/>
            <person name="Sokol H."/>
            <person name="Bermudez-Humaran L.G."/>
            <person name="Morrison M."/>
            <person name="Langella P."/>
            <person name="Azevedo V.A."/>
            <person name="Chatel J.M."/>
            <person name="Soares S."/>
        </authorList>
    </citation>
    <scope>NUCLEOTIDE SEQUENCE [LARGE SCALE GENOMIC DNA]</scope>
    <source>
        <strain evidence="2">CNCM I-4541</strain>
    </source>
</reference>
<dbReference type="Proteomes" id="UP000220959">
    <property type="component" value="Unassembled WGS sequence"/>
</dbReference>
<keyword evidence="2" id="KW-1185">Reference proteome</keyword>